<protein>
    <recommendedName>
        <fullName evidence="6">UBC core domain-containing protein</fullName>
    </recommendedName>
</protein>
<feature type="domain" description="UBC core" evidence="6">
    <location>
        <begin position="5"/>
        <end position="183"/>
    </location>
</feature>
<dbReference type="PANTHER" id="PTHR24067">
    <property type="entry name" value="UBIQUITIN-CONJUGATING ENZYME E2"/>
    <property type="match status" value="1"/>
</dbReference>
<dbReference type="InterPro" id="IPR016135">
    <property type="entry name" value="UBQ-conjugating_enzyme/RWD"/>
</dbReference>
<dbReference type="PROSITE" id="PS00183">
    <property type="entry name" value="UBC_1"/>
    <property type="match status" value="1"/>
</dbReference>
<accession>A0A4T0FLW9</accession>
<dbReference type="EMBL" id="SPNW01000038">
    <property type="protein sequence ID" value="TIA88454.1"/>
    <property type="molecule type" value="Genomic_DNA"/>
</dbReference>
<dbReference type="Proteomes" id="UP000310189">
    <property type="component" value="Unassembled WGS sequence"/>
</dbReference>
<name>A0A4T0FLW9_9BASI</name>
<dbReference type="OrthoDB" id="7851174at2759"/>
<evidence type="ECO:0000256" key="4">
    <source>
        <dbReference type="RuleBase" id="RU362109"/>
    </source>
</evidence>
<reference evidence="7 8" key="1">
    <citation type="submission" date="2019-03" db="EMBL/GenBank/DDBJ databases">
        <title>Sequencing 23 genomes of Wallemia ichthyophaga.</title>
        <authorList>
            <person name="Gostincar C."/>
        </authorList>
    </citation>
    <scope>NUCLEOTIDE SEQUENCE [LARGE SCALE GENOMIC DNA]</scope>
    <source>
        <strain evidence="7 8">EXF-5753</strain>
    </source>
</reference>
<dbReference type="InterPro" id="IPR050113">
    <property type="entry name" value="Ub_conjugating_enzyme"/>
</dbReference>
<dbReference type="SUPFAM" id="SSF54495">
    <property type="entry name" value="UBC-like"/>
    <property type="match status" value="1"/>
</dbReference>
<dbReference type="GO" id="GO:0005524">
    <property type="term" value="F:ATP binding"/>
    <property type="evidence" value="ECO:0007669"/>
    <property type="project" value="UniProtKB-UniRule"/>
</dbReference>
<dbReference type="GO" id="GO:0016740">
    <property type="term" value="F:transferase activity"/>
    <property type="evidence" value="ECO:0007669"/>
    <property type="project" value="UniProtKB-KW"/>
</dbReference>
<dbReference type="AlphaFoldDB" id="A0A4T0FLW9"/>
<keyword evidence="2 4" id="KW-0833">Ubl conjugation pathway</keyword>
<keyword evidence="4" id="KW-0547">Nucleotide-binding</keyword>
<comment type="caution">
    <text evidence="7">The sequence shown here is derived from an EMBL/GenBank/DDBJ whole genome shotgun (WGS) entry which is preliminary data.</text>
</comment>
<dbReference type="InterPro" id="IPR023313">
    <property type="entry name" value="UBQ-conjugating_AS"/>
</dbReference>
<evidence type="ECO:0000256" key="5">
    <source>
        <dbReference type="SAM" id="MobiDB-lite"/>
    </source>
</evidence>
<evidence type="ECO:0000256" key="3">
    <source>
        <dbReference type="PROSITE-ProRule" id="PRU10133"/>
    </source>
</evidence>
<organism evidence="7 8">
    <name type="scientific">Wallemia hederae</name>
    <dbReference type="NCBI Taxonomy" id="1540922"/>
    <lineage>
        <taxon>Eukaryota</taxon>
        <taxon>Fungi</taxon>
        <taxon>Dikarya</taxon>
        <taxon>Basidiomycota</taxon>
        <taxon>Wallemiomycotina</taxon>
        <taxon>Wallemiomycetes</taxon>
        <taxon>Wallemiales</taxon>
        <taxon>Wallemiaceae</taxon>
        <taxon>Wallemia</taxon>
    </lineage>
</organism>
<feature type="region of interest" description="Disordered" evidence="5">
    <location>
        <begin position="181"/>
        <end position="250"/>
    </location>
</feature>
<dbReference type="Gene3D" id="3.10.110.10">
    <property type="entry name" value="Ubiquitin Conjugating Enzyme"/>
    <property type="match status" value="1"/>
</dbReference>
<keyword evidence="1" id="KW-0808">Transferase</keyword>
<evidence type="ECO:0000256" key="2">
    <source>
        <dbReference type="ARBA" id="ARBA00022786"/>
    </source>
</evidence>
<evidence type="ECO:0000313" key="8">
    <source>
        <dbReference type="Proteomes" id="UP000310189"/>
    </source>
</evidence>
<dbReference type="SMART" id="SM00212">
    <property type="entry name" value="UBCc"/>
    <property type="match status" value="1"/>
</dbReference>
<proteinExistence type="inferred from homology"/>
<dbReference type="InterPro" id="IPR000608">
    <property type="entry name" value="UBC"/>
</dbReference>
<comment type="similarity">
    <text evidence="4">Belongs to the ubiquitin-conjugating enzyme family.</text>
</comment>
<keyword evidence="4" id="KW-0067">ATP-binding</keyword>
<gene>
    <name evidence="7" type="ORF">E3P99_02574</name>
</gene>
<evidence type="ECO:0000313" key="7">
    <source>
        <dbReference type="EMBL" id="TIA88454.1"/>
    </source>
</evidence>
<feature type="compositionally biased region" description="Polar residues" evidence="5">
    <location>
        <begin position="207"/>
        <end position="220"/>
    </location>
</feature>
<evidence type="ECO:0000259" key="6">
    <source>
        <dbReference type="PROSITE" id="PS50127"/>
    </source>
</evidence>
<feature type="active site" description="Glycyl thioester intermediate" evidence="3">
    <location>
        <position position="105"/>
    </location>
</feature>
<dbReference type="Pfam" id="PF00179">
    <property type="entry name" value="UQ_con"/>
    <property type="match status" value="1"/>
</dbReference>
<keyword evidence="8" id="KW-1185">Reference proteome</keyword>
<dbReference type="PROSITE" id="PS50127">
    <property type="entry name" value="UBC_2"/>
    <property type="match status" value="1"/>
</dbReference>
<evidence type="ECO:0000256" key="1">
    <source>
        <dbReference type="ARBA" id="ARBA00022679"/>
    </source>
</evidence>
<sequence>MSNSVALKRLHKEMKDIAKEPLVGISLEPRNPDMPFEWTAVIDGPEGSPYEEGRLYVYQHTKTSAHSFCSEVSINIPNDYPFSPPVMRFVTKIYHCNVNRLGNICLDILKSKWVTGDALSLCLHSDIRWSPALSLQKVLLSLSSLLTDCNTNDPLDSQIAKHYKQNKQEHDEVARKMTREFALPKSKPQPIASTEPPVKQADKKTSAKGNTAQPKETISLDSDDEKEEDRPHSPARKKQKKVDKTPIEID</sequence>